<dbReference type="SUPFAM" id="SSF52540">
    <property type="entry name" value="P-loop containing nucleoside triphosphate hydrolases"/>
    <property type="match status" value="1"/>
</dbReference>
<evidence type="ECO:0000256" key="2">
    <source>
        <dbReference type="ARBA" id="ARBA00022679"/>
    </source>
</evidence>
<dbReference type="InterPro" id="IPR005790">
    <property type="entry name" value="DNA_polIII_delta"/>
</dbReference>
<comment type="similarity">
    <text evidence="6">Belongs to the DNA polymerase HolA subunit family.</text>
</comment>
<dbReference type="InterPro" id="IPR027417">
    <property type="entry name" value="P-loop_NTPase"/>
</dbReference>
<evidence type="ECO:0000256" key="7">
    <source>
        <dbReference type="ARBA" id="ARBA00049244"/>
    </source>
</evidence>
<keyword evidence="10" id="KW-1185">Reference proteome</keyword>
<name>A0A4R1BJ30_9ACTN</name>
<dbReference type="AlphaFoldDB" id="A0A4R1BJ30"/>
<dbReference type="EC" id="2.7.7.7" evidence="1"/>
<dbReference type="GO" id="GO:0006261">
    <property type="term" value="P:DNA-templated DNA replication"/>
    <property type="evidence" value="ECO:0007669"/>
    <property type="project" value="TreeGrafter"/>
</dbReference>
<evidence type="ECO:0000256" key="4">
    <source>
        <dbReference type="ARBA" id="ARBA00022705"/>
    </source>
</evidence>
<reference evidence="9 10" key="1">
    <citation type="submission" date="2019-03" db="EMBL/GenBank/DDBJ databases">
        <title>Whole genome sequence of a novel Rubrobacter taiwanensis strain, isolated from Yellowstone National Park.</title>
        <authorList>
            <person name="Freed S."/>
            <person name="Ramaley R.F."/>
            <person name="Kyndt J.A."/>
        </authorList>
    </citation>
    <scope>NUCLEOTIDE SEQUENCE [LARGE SCALE GENOMIC DNA]</scope>
    <source>
        <strain evidence="9 10">Yellowstone</strain>
    </source>
</reference>
<evidence type="ECO:0000256" key="5">
    <source>
        <dbReference type="ARBA" id="ARBA00022932"/>
    </source>
</evidence>
<evidence type="ECO:0000256" key="1">
    <source>
        <dbReference type="ARBA" id="ARBA00012417"/>
    </source>
</evidence>
<accession>A0A4R1BJ30</accession>
<dbReference type="GO" id="GO:0003887">
    <property type="term" value="F:DNA-directed DNA polymerase activity"/>
    <property type="evidence" value="ECO:0007669"/>
    <property type="project" value="UniProtKB-KW"/>
</dbReference>
<dbReference type="Gene3D" id="1.20.272.10">
    <property type="match status" value="1"/>
</dbReference>
<evidence type="ECO:0000313" key="9">
    <source>
        <dbReference type="EMBL" id="TCJ17323.1"/>
    </source>
</evidence>
<dbReference type="PANTHER" id="PTHR34388">
    <property type="entry name" value="DNA POLYMERASE III SUBUNIT DELTA"/>
    <property type="match status" value="1"/>
</dbReference>
<dbReference type="OrthoDB" id="5242505at2"/>
<dbReference type="Gene3D" id="3.40.50.300">
    <property type="entry name" value="P-loop containing nucleotide triphosphate hydrolases"/>
    <property type="match status" value="1"/>
</dbReference>
<dbReference type="NCBIfam" id="TIGR01128">
    <property type="entry name" value="holA"/>
    <property type="match status" value="1"/>
</dbReference>
<proteinExistence type="inferred from homology"/>
<evidence type="ECO:0000256" key="3">
    <source>
        <dbReference type="ARBA" id="ARBA00022695"/>
    </source>
</evidence>
<dbReference type="GO" id="GO:0009360">
    <property type="term" value="C:DNA polymerase III complex"/>
    <property type="evidence" value="ECO:0007669"/>
    <property type="project" value="TreeGrafter"/>
</dbReference>
<dbReference type="RefSeq" id="WP_132690453.1">
    <property type="nucleotide sequence ID" value="NZ_SKBU01000014.1"/>
</dbReference>
<keyword evidence="4" id="KW-0235">DNA replication</keyword>
<comment type="catalytic activity">
    <reaction evidence="7">
        <text>DNA(n) + a 2'-deoxyribonucleoside 5'-triphosphate = DNA(n+1) + diphosphate</text>
        <dbReference type="Rhea" id="RHEA:22508"/>
        <dbReference type="Rhea" id="RHEA-COMP:17339"/>
        <dbReference type="Rhea" id="RHEA-COMP:17340"/>
        <dbReference type="ChEBI" id="CHEBI:33019"/>
        <dbReference type="ChEBI" id="CHEBI:61560"/>
        <dbReference type="ChEBI" id="CHEBI:173112"/>
        <dbReference type="EC" id="2.7.7.7"/>
    </reaction>
</comment>
<gene>
    <name evidence="9" type="primary">holA</name>
    <name evidence="9" type="ORF">E0L93_07265</name>
</gene>
<dbReference type="Proteomes" id="UP000295244">
    <property type="component" value="Unassembled WGS sequence"/>
</dbReference>
<dbReference type="PANTHER" id="PTHR34388:SF1">
    <property type="entry name" value="DNA POLYMERASE III SUBUNIT DELTA"/>
    <property type="match status" value="1"/>
</dbReference>
<keyword evidence="2 9" id="KW-0808">Transferase</keyword>
<dbReference type="Gene3D" id="1.10.8.60">
    <property type="match status" value="1"/>
</dbReference>
<dbReference type="EMBL" id="SKBU01000014">
    <property type="protein sequence ID" value="TCJ17323.1"/>
    <property type="molecule type" value="Genomic_DNA"/>
</dbReference>
<keyword evidence="5" id="KW-0239">DNA-directed DNA polymerase</keyword>
<comment type="caution">
    <text evidence="9">The sequence shown here is derived from an EMBL/GenBank/DDBJ whole genome shotgun (WGS) entry which is preliminary data.</text>
</comment>
<keyword evidence="3 9" id="KW-0548">Nucleotidyltransferase</keyword>
<organism evidence="9 10">
    <name type="scientific">Rubrobacter taiwanensis</name>
    <dbReference type="NCBI Taxonomy" id="185139"/>
    <lineage>
        <taxon>Bacteria</taxon>
        <taxon>Bacillati</taxon>
        <taxon>Actinomycetota</taxon>
        <taxon>Rubrobacteria</taxon>
        <taxon>Rubrobacterales</taxon>
        <taxon>Rubrobacteraceae</taxon>
        <taxon>Rubrobacter</taxon>
    </lineage>
</organism>
<evidence type="ECO:0000256" key="6">
    <source>
        <dbReference type="ARBA" id="ARBA00034754"/>
    </source>
</evidence>
<dbReference type="Pfam" id="PF21694">
    <property type="entry name" value="DNA_pol3_delta_C"/>
    <property type="match status" value="1"/>
</dbReference>
<feature type="domain" description="DNA polymerase III delta subunit-like C-terminal" evidence="8">
    <location>
        <begin position="183"/>
        <end position="304"/>
    </location>
</feature>
<evidence type="ECO:0000313" key="10">
    <source>
        <dbReference type="Proteomes" id="UP000295244"/>
    </source>
</evidence>
<dbReference type="InterPro" id="IPR048466">
    <property type="entry name" value="DNA_pol3_delta-like_C"/>
</dbReference>
<dbReference type="InterPro" id="IPR008921">
    <property type="entry name" value="DNA_pol3_clamp-load_cplx_C"/>
</dbReference>
<dbReference type="GO" id="GO:0003677">
    <property type="term" value="F:DNA binding"/>
    <property type="evidence" value="ECO:0007669"/>
    <property type="project" value="InterPro"/>
</dbReference>
<dbReference type="SUPFAM" id="SSF48019">
    <property type="entry name" value="post-AAA+ oligomerization domain-like"/>
    <property type="match status" value="1"/>
</dbReference>
<protein>
    <recommendedName>
        <fullName evidence="1">DNA-directed DNA polymerase</fullName>
        <ecNumber evidence="1">2.7.7.7</ecNumber>
    </recommendedName>
</protein>
<sequence>MAVYLLLGDDEERKARSVEKLSRGRAVRSVDASETGPEEVISACNSGNLFGEGNFVVVRRLDAWSAHQKALLAGYLENPAPDTDLVLLGERLGSRERLLAAAKRAGEVHTLSRPAGKELLKWVVRYAREQGIRLSQEVARELAARCSEDKLRLAREIEKLALYREAGEATLEDVEALCAPNLEADIFSFVDALASGDRHTLLSLLERLFSAGEPPLRLTFMVRRQFDLLARAKALYARGTPRQEVARRLGVPPFVARKLEEQSQKIGEEKLEESLTVVLELERGLKGASALRPELQVELAVMKLSG</sequence>
<evidence type="ECO:0000259" key="8">
    <source>
        <dbReference type="Pfam" id="PF21694"/>
    </source>
</evidence>